<accession>A0AAW0CNB8</accession>
<gene>
    <name evidence="1" type="primary">MAK10_2</name>
    <name evidence="1" type="ORF">VNI00_009729</name>
</gene>
<name>A0AAW0CNB8_9AGAR</name>
<dbReference type="EMBL" id="JAYKXP010000037">
    <property type="protein sequence ID" value="KAK7040263.1"/>
    <property type="molecule type" value="Genomic_DNA"/>
</dbReference>
<dbReference type="Proteomes" id="UP001383192">
    <property type="component" value="Unassembled WGS sequence"/>
</dbReference>
<evidence type="ECO:0000313" key="2">
    <source>
        <dbReference type="Proteomes" id="UP001383192"/>
    </source>
</evidence>
<comment type="caution">
    <text evidence="1">The sequence shown here is derived from an EMBL/GenBank/DDBJ whole genome shotgun (WGS) entry which is preliminary data.</text>
</comment>
<sequence>MRGIIIRRFKWAFKIEYEDYENPPIAHPHLESYLTDVHELDDDEWFSPSDSFKFAQDLLEGLLKERNAGGWAEHWKDERLQGLVLTCRELGHLPRRSRFTEGEQDEQPKFDIQTLKWETRTAASPWFPSLPKE</sequence>
<dbReference type="AlphaFoldDB" id="A0AAW0CNB8"/>
<proteinExistence type="predicted"/>
<organism evidence="1 2">
    <name type="scientific">Paramarasmius palmivorus</name>
    <dbReference type="NCBI Taxonomy" id="297713"/>
    <lineage>
        <taxon>Eukaryota</taxon>
        <taxon>Fungi</taxon>
        <taxon>Dikarya</taxon>
        <taxon>Basidiomycota</taxon>
        <taxon>Agaricomycotina</taxon>
        <taxon>Agaricomycetes</taxon>
        <taxon>Agaricomycetidae</taxon>
        <taxon>Agaricales</taxon>
        <taxon>Marasmiineae</taxon>
        <taxon>Marasmiaceae</taxon>
        <taxon>Paramarasmius</taxon>
    </lineage>
</organism>
<evidence type="ECO:0000313" key="1">
    <source>
        <dbReference type="EMBL" id="KAK7040263.1"/>
    </source>
</evidence>
<reference evidence="1 2" key="1">
    <citation type="submission" date="2024-01" db="EMBL/GenBank/DDBJ databases">
        <title>A draft genome for a cacao thread blight-causing isolate of Paramarasmius palmivorus.</title>
        <authorList>
            <person name="Baruah I.K."/>
            <person name="Bukari Y."/>
            <person name="Amoako-Attah I."/>
            <person name="Meinhardt L.W."/>
            <person name="Bailey B.A."/>
            <person name="Cohen S.P."/>
        </authorList>
    </citation>
    <scope>NUCLEOTIDE SEQUENCE [LARGE SCALE GENOMIC DNA]</scope>
    <source>
        <strain evidence="1 2">GH-12</strain>
    </source>
</reference>
<protein>
    <submittedName>
        <fullName evidence="1">N-alpha-acetyltransferase, non-catalitic subunit</fullName>
    </submittedName>
</protein>
<keyword evidence="2" id="KW-1185">Reference proteome</keyword>